<dbReference type="InterPro" id="IPR036174">
    <property type="entry name" value="Znf_Sec23_Sec24_sf"/>
</dbReference>
<dbReference type="Gene3D" id="2.30.30.380">
    <property type="entry name" value="Zn-finger domain of Sec23/24"/>
    <property type="match status" value="1"/>
</dbReference>
<dbReference type="SUPFAM" id="SSF81995">
    <property type="entry name" value="beta-sandwich domain of Sec23/24"/>
    <property type="match status" value="1"/>
</dbReference>
<dbReference type="GO" id="GO:0030127">
    <property type="term" value="C:COPII vesicle coat"/>
    <property type="evidence" value="ECO:0007669"/>
    <property type="project" value="InterPro"/>
</dbReference>
<dbReference type="GO" id="GO:0090110">
    <property type="term" value="P:COPII-coated vesicle cargo loading"/>
    <property type="evidence" value="ECO:0007669"/>
    <property type="project" value="TreeGrafter"/>
</dbReference>
<dbReference type="PANTHER" id="PTHR13803">
    <property type="entry name" value="SEC24-RELATED PROTEIN"/>
    <property type="match status" value="1"/>
</dbReference>
<proteinExistence type="predicted"/>
<feature type="domain" description="Zinc finger Sec23/Sec24-type" evidence="1">
    <location>
        <begin position="43"/>
        <end position="68"/>
    </location>
</feature>
<dbReference type="InterPro" id="IPR050550">
    <property type="entry name" value="SEC23_SEC24_subfamily"/>
</dbReference>
<dbReference type="PANTHER" id="PTHR13803:SF39">
    <property type="entry name" value="SECRETORY 24AB, ISOFORM A"/>
    <property type="match status" value="1"/>
</dbReference>
<dbReference type="Pfam" id="PF04810">
    <property type="entry name" value="zf-Sec23_Sec24"/>
    <property type="match status" value="1"/>
</dbReference>
<dbReference type="InterPro" id="IPR006895">
    <property type="entry name" value="Znf_Sec23_Sec24"/>
</dbReference>
<dbReference type="GO" id="GO:0008270">
    <property type="term" value="F:zinc ion binding"/>
    <property type="evidence" value="ECO:0007669"/>
    <property type="project" value="InterPro"/>
</dbReference>
<dbReference type="GO" id="GO:0000149">
    <property type="term" value="F:SNARE binding"/>
    <property type="evidence" value="ECO:0007669"/>
    <property type="project" value="TreeGrafter"/>
</dbReference>
<dbReference type="AlphaFoldDB" id="A0A4V1J027"/>
<dbReference type="EMBL" id="ML005112">
    <property type="protein sequence ID" value="RKP20099.1"/>
    <property type="molecule type" value="Genomic_DNA"/>
</dbReference>
<evidence type="ECO:0000313" key="2">
    <source>
        <dbReference type="EMBL" id="RKP20099.1"/>
    </source>
</evidence>
<dbReference type="GO" id="GO:0006886">
    <property type="term" value="P:intracellular protein transport"/>
    <property type="evidence" value="ECO:0007669"/>
    <property type="project" value="InterPro"/>
</dbReference>
<reference evidence="3" key="1">
    <citation type="journal article" date="2018" name="Nat. Microbiol.">
        <title>Leveraging single-cell genomics to expand the fungal tree of life.</title>
        <authorList>
            <person name="Ahrendt S.R."/>
            <person name="Quandt C.A."/>
            <person name="Ciobanu D."/>
            <person name="Clum A."/>
            <person name="Salamov A."/>
            <person name="Andreopoulos B."/>
            <person name="Cheng J.F."/>
            <person name="Woyke T."/>
            <person name="Pelin A."/>
            <person name="Henrissat B."/>
            <person name="Reynolds N.K."/>
            <person name="Benny G.L."/>
            <person name="Smith M.E."/>
            <person name="James T.Y."/>
            <person name="Grigoriev I.V."/>
        </authorList>
    </citation>
    <scope>NUCLEOTIDE SEQUENCE [LARGE SCALE GENOMIC DNA]</scope>
    <source>
        <strain evidence="3">CSF55</strain>
    </source>
</reference>
<feature type="non-terminal residue" evidence="2">
    <location>
        <position position="68"/>
    </location>
</feature>
<gene>
    <name evidence="2" type="ORF">ROZALSC1DRAFT_13127</name>
</gene>
<sequence length="68" mass="7789">MRPTLNKFPTSQSLLSKSRLIAGVCVNPFPSRRGEIPVVSGVIVRCRRCRTYINPYVTFMDQGTRWKC</sequence>
<protein>
    <recommendedName>
        <fullName evidence="1">Zinc finger Sec23/Sec24-type domain-containing protein</fullName>
    </recommendedName>
</protein>
<evidence type="ECO:0000259" key="1">
    <source>
        <dbReference type="Pfam" id="PF04810"/>
    </source>
</evidence>
<dbReference type="Proteomes" id="UP000281549">
    <property type="component" value="Unassembled WGS sequence"/>
</dbReference>
<evidence type="ECO:0000313" key="3">
    <source>
        <dbReference type="Proteomes" id="UP000281549"/>
    </source>
</evidence>
<organism evidence="2 3">
    <name type="scientific">Rozella allomycis (strain CSF55)</name>
    <dbReference type="NCBI Taxonomy" id="988480"/>
    <lineage>
        <taxon>Eukaryota</taxon>
        <taxon>Fungi</taxon>
        <taxon>Fungi incertae sedis</taxon>
        <taxon>Cryptomycota</taxon>
        <taxon>Cryptomycota incertae sedis</taxon>
        <taxon>Rozella</taxon>
    </lineage>
</organism>
<name>A0A4V1J027_ROZAC</name>
<dbReference type="GO" id="GO:0070971">
    <property type="term" value="C:endoplasmic reticulum exit site"/>
    <property type="evidence" value="ECO:0007669"/>
    <property type="project" value="TreeGrafter"/>
</dbReference>
<accession>A0A4V1J027</accession>
<dbReference type="SUPFAM" id="SSF82919">
    <property type="entry name" value="Zn-finger domain of Sec23/24"/>
    <property type="match status" value="1"/>
</dbReference>